<organism evidence="1 2">
    <name type="scientific">Desulfonema magnum</name>
    <dbReference type="NCBI Taxonomy" id="45655"/>
    <lineage>
        <taxon>Bacteria</taxon>
        <taxon>Pseudomonadati</taxon>
        <taxon>Thermodesulfobacteriota</taxon>
        <taxon>Desulfobacteria</taxon>
        <taxon>Desulfobacterales</taxon>
        <taxon>Desulfococcaceae</taxon>
        <taxon>Desulfonema</taxon>
    </lineage>
</organism>
<dbReference type="EMBL" id="CP061800">
    <property type="protein sequence ID" value="QTA84729.1"/>
    <property type="molecule type" value="Genomic_DNA"/>
</dbReference>
<reference evidence="1" key="1">
    <citation type="journal article" date="2021" name="Microb. Physiol.">
        <title>Proteogenomic Insights into the Physiology of Marine, Sulfate-Reducing, Filamentous Desulfonema limicola and Desulfonema magnum.</title>
        <authorList>
            <person name="Schnaars V."/>
            <person name="Wohlbrand L."/>
            <person name="Scheve S."/>
            <person name="Hinrichs C."/>
            <person name="Reinhardt R."/>
            <person name="Rabus R."/>
        </authorList>
    </citation>
    <scope>NUCLEOTIDE SEQUENCE</scope>
    <source>
        <strain evidence="1">4be13</strain>
    </source>
</reference>
<proteinExistence type="predicted"/>
<dbReference type="KEGG" id="dmm:dnm_007290"/>
<gene>
    <name evidence="1" type="ORF">dnm_007290</name>
</gene>
<sequence length="42" mass="4775">MKNPAIFLKKQQCVLPNCKFGTPEIINICLVMTLDIIPRSDK</sequence>
<accession>A0A975BGE6</accession>
<dbReference type="AlphaFoldDB" id="A0A975BGE6"/>
<name>A0A975BGE6_9BACT</name>
<keyword evidence="2" id="KW-1185">Reference proteome</keyword>
<evidence type="ECO:0000313" key="2">
    <source>
        <dbReference type="Proteomes" id="UP000663722"/>
    </source>
</evidence>
<protein>
    <submittedName>
        <fullName evidence="1">Uncharacterized protein</fullName>
    </submittedName>
</protein>
<dbReference type="Proteomes" id="UP000663722">
    <property type="component" value="Chromosome"/>
</dbReference>
<evidence type="ECO:0000313" key="1">
    <source>
        <dbReference type="EMBL" id="QTA84729.1"/>
    </source>
</evidence>